<reference evidence="9" key="2">
    <citation type="submission" date="2020-04" db="EMBL/GenBank/DDBJ databases">
        <authorList>
            <consortium name="NCBI Genome Project"/>
        </authorList>
    </citation>
    <scope>NUCLEOTIDE SEQUENCE</scope>
    <source>
        <strain evidence="9">CBS 781.70</strain>
    </source>
</reference>
<feature type="transmembrane region" description="Helical" evidence="6">
    <location>
        <begin position="157"/>
        <end position="176"/>
    </location>
</feature>
<evidence type="ECO:0000256" key="5">
    <source>
        <dbReference type="ARBA" id="ARBA00023136"/>
    </source>
</evidence>
<reference evidence="7 9" key="1">
    <citation type="submission" date="2020-01" db="EMBL/GenBank/DDBJ databases">
        <authorList>
            <consortium name="DOE Joint Genome Institute"/>
            <person name="Haridas S."/>
            <person name="Albert R."/>
            <person name="Binder M."/>
            <person name="Bloem J."/>
            <person name="Labutti K."/>
            <person name="Salamov A."/>
            <person name="Andreopoulos B."/>
            <person name="Baker S.E."/>
            <person name="Barry K."/>
            <person name="Bills G."/>
            <person name="Bluhm B.H."/>
            <person name="Cannon C."/>
            <person name="Castanera R."/>
            <person name="Culley D.E."/>
            <person name="Daum C."/>
            <person name="Ezra D."/>
            <person name="Gonzalez J.B."/>
            <person name="Henrissat B."/>
            <person name="Kuo A."/>
            <person name="Liang C."/>
            <person name="Lipzen A."/>
            <person name="Lutzoni F."/>
            <person name="Magnuson J."/>
            <person name="Mondo S."/>
            <person name="Nolan M."/>
            <person name="Ohm R."/>
            <person name="Pangilinan J."/>
            <person name="Park H.-J."/>
            <person name="Ramirez L."/>
            <person name="Alfaro M."/>
            <person name="Sun H."/>
            <person name="Tritt A."/>
            <person name="Yoshinaga Y."/>
            <person name="Zwiers L.-H."/>
            <person name="Turgeon B.G."/>
            <person name="Goodwin S.B."/>
            <person name="Spatafora J.W."/>
            <person name="Crous P.W."/>
            <person name="Grigoriev I.V."/>
        </authorList>
    </citation>
    <scope>NUCLEOTIDE SEQUENCE</scope>
    <source>
        <strain evidence="7 9">CBS 781.70</strain>
    </source>
</reference>
<evidence type="ECO:0000256" key="3">
    <source>
        <dbReference type="ARBA" id="ARBA00022692"/>
    </source>
</evidence>
<dbReference type="OrthoDB" id="2441642at2759"/>
<accession>A0A6G1GI89</accession>
<evidence type="ECO:0000256" key="2">
    <source>
        <dbReference type="ARBA" id="ARBA00022448"/>
    </source>
</evidence>
<evidence type="ECO:0000256" key="1">
    <source>
        <dbReference type="ARBA" id="ARBA00004141"/>
    </source>
</evidence>
<dbReference type="InterPro" id="IPR036259">
    <property type="entry name" value="MFS_trans_sf"/>
</dbReference>
<dbReference type="GO" id="GO:0005886">
    <property type="term" value="C:plasma membrane"/>
    <property type="evidence" value="ECO:0007669"/>
    <property type="project" value="TreeGrafter"/>
</dbReference>
<gene>
    <name evidence="7 9" type="ORF">P152DRAFT_504785</name>
</gene>
<keyword evidence="3 6" id="KW-0812">Transmembrane</keyword>
<evidence type="ECO:0000256" key="4">
    <source>
        <dbReference type="ARBA" id="ARBA00022989"/>
    </source>
</evidence>
<dbReference type="PANTHER" id="PTHR23502">
    <property type="entry name" value="MAJOR FACILITATOR SUPERFAMILY"/>
    <property type="match status" value="1"/>
</dbReference>
<dbReference type="GO" id="GO:0022857">
    <property type="term" value="F:transmembrane transporter activity"/>
    <property type="evidence" value="ECO:0007669"/>
    <property type="project" value="TreeGrafter"/>
</dbReference>
<dbReference type="PANTHER" id="PTHR23502:SF51">
    <property type="entry name" value="QUINIDINE RESISTANCE PROTEIN 1-RELATED"/>
    <property type="match status" value="1"/>
</dbReference>
<evidence type="ECO:0000313" key="8">
    <source>
        <dbReference type="Proteomes" id="UP000504638"/>
    </source>
</evidence>
<evidence type="ECO:0000256" key="6">
    <source>
        <dbReference type="SAM" id="Phobius"/>
    </source>
</evidence>
<feature type="transmembrane region" description="Helical" evidence="6">
    <location>
        <begin position="48"/>
        <end position="69"/>
    </location>
</feature>
<feature type="transmembrane region" description="Helical" evidence="6">
    <location>
        <begin position="257"/>
        <end position="277"/>
    </location>
</feature>
<dbReference type="Proteomes" id="UP000504638">
    <property type="component" value="Unplaced"/>
</dbReference>
<protein>
    <recommendedName>
        <fullName evidence="10">MFS general substrate transporter</fullName>
    </recommendedName>
</protein>
<dbReference type="SUPFAM" id="SSF103473">
    <property type="entry name" value="MFS general substrate transporter"/>
    <property type="match status" value="1"/>
</dbReference>
<name>A0A6G1GI89_9PEZI</name>
<keyword evidence="4 6" id="KW-1133">Transmembrane helix</keyword>
<sequence length="358" mass="38983">MNLTIITLFVVFQGIAPSFWSPLSDSFDGDRCPIIGGGTALATGDPRWCFRTLLIFGGPEVLFIGWAMLETGRTIVGSGAVPAAGMVWRTWWSFVAKIKLRGRTRSNSQGNGISIHESITDAISLDNVVTVPTLTTNANLIGRATFMMPNPIPSIRLLFFDTFLTLWLADSLYALWFYVQTSLTPIFTLHHGNNPLEVGLCFLAGGLGIILVGFIARALMDRNYKQVAKEIGFSVDCVRGDDISQFPIEHARSRRRITITLVSMCVVVGYGWAGYIACKCTILLQTFSALIVDIFPNAPGTAAESNKITRCILAAGVIAALDPLVSAMGYRWLFTLLEALDAGSCTVATGCCNREYFP</sequence>
<evidence type="ECO:0008006" key="10">
    <source>
        <dbReference type="Google" id="ProtNLM"/>
    </source>
</evidence>
<feature type="transmembrane region" description="Helical" evidence="6">
    <location>
        <begin position="196"/>
        <end position="216"/>
    </location>
</feature>
<feature type="transmembrane region" description="Helical" evidence="6">
    <location>
        <begin position="75"/>
        <end position="95"/>
    </location>
</feature>
<keyword evidence="8" id="KW-1185">Reference proteome</keyword>
<comment type="subcellular location">
    <subcellularLocation>
        <location evidence="1">Membrane</location>
        <topology evidence="1">Multi-pass membrane protein</topology>
    </subcellularLocation>
</comment>
<dbReference type="EMBL" id="ML975149">
    <property type="protein sequence ID" value="KAF1817599.1"/>
    <property type="molecule type" value="Genomic_DNA"/>
</dbReference>
<evidence type="ECO:0000313" key="7">
    <source>
        <dbReference type="EMBL" id="KAF1817599.1"/>
    </source>
</evidence>
<dbReference type="RefSeq" id="XP_033539230.1">
    <property type="nucleotide sequence ID" value="XM_033682395.1"/>
</dbReference>
<reference evidence="9" key="3">
    <citation type="submission" date="2025-04" db="UniProtKB">
        <authorList>
            <consortium name="RefSeq"/>
        </authorList>
    </citation>
    <scope>IDENTIFICATION</scope>
    <source>
        <strain evidence="9">CBS 781.70</strain>
    </source>
</reference>
<proteinExistence type="predicted"/>
<dbReference type="GeneID" id="54422965"/>
<evidence type="ECO:0000313" key="9">
    <source>
        <dbReference type="RefSeq" id="XP_033539230.1"/>
    </source>
</evidence>
<keyword evidence="2" id="KW-0813">Transport</keyword>
<keyword evidence="5 6" id="KW-0472">Membrane</keyword>
<organism evidence="7">
    <name type="scientific">Eremomyces bilateralis CBS 781.70</name>
    <dbReference type="NCBI Taxonomy" id="1392243"/>
    <lineage>
        <taxon>Eukaryota</taxon>
        <taxon>Fungi</taxon>
        <taxon>Dikarya</taxon>
        <taxon>Ascomycota</taxon>
        <taxon>Pezizomycotina</taxon>
        <taxon>Dothideomycetes</taxon>
        <taxon>Dothideomycetes incertae sedis</taxon>
        <taxon>Eremomycetales</taxon>
        <taxon>Eremomycetaceae</taxon>
        <taxon>Eremomyces</taxon>
    </lineage>
</organism>
<dbReference type="AlphaFoldDB" id="A0A6G1GI89"/>